<organism evidence="3 4">
    <name type="scientific">Ilex paraguariensis</name>
    <name type="common">yerba mate</name>
    <dbReference type="NCBI Taxonomy" id="185542"/>
    <lineage>
        <taxon>Eukaryota</taxon>
        <taxon>Viridiplantae</taxon>
        <taxon>Streptophyta</taxon>
        <taxon>Embryophyta</taxon>
        <taxon>Tracheophyta</taxon>
        <taxon>Spermatophyta</taxon>
        <taxon>Magnoliopsida</taxon>
        <taxon>eudicotyledons</taxon>
        <taxon>Gunneridae</taxon>
        <taxon>Pentapetalae</taxon>
        <taxon>asterids</taxon>
        <taxon>campanulids</taxon>
        <taxon>Aquifoliales</taxon>
        <taxon>Aquifoliaceae</taxon>
        <taxon>Ilex</taxon>
    </lineage>
</organism>
<gene>
    <name evidence="3" type="ORF">ILEXP_LOCUS4027</name>
</gene>
<dbReference type="InterPro" id="IPR001192">
    <property type="entry name" value="PI-PLC_fam"/>
</dbReference>
<accession>A0ABC8R333</accession>
<dbReference type="PANTHER" id="PTHR10336">
    <property type="entry name" value="PHOSPHOINOSITIDE-SPECIFIC PHOSPHOLIPASE C FAMILY PROTEIN"/>
    <property type="match status" value="1"/>
</dbReference>
<dbReference type="GO" id="GO:0005886">
    <property type="term" value="C:plasma membrane"/>
    <property type="evidence" value="ECO:0007669"/>
    <property type="project" value="UniProtKB-SubCell"/>
</dbReference>
<protein>
    <recommendedName>
        <fullName evidence="2">Phosphatidylinositol-specific phospholipase C X domain-containing protein</fullName>
    </recommendedName>
</protein>
<dbReference type="EMBL" id="CAUOFW020000795">
    <property type="protein sequence ID" value="CAK9137008.1"/>
    <property type="molecule type" value="Genomic_DNA"/>
</dbReference>
<dbReference type="Proteomes" id="UP001642360">
    <property type="component" value="Unassembled WGS sequence"/>
</dbReference>
<dbReference type="AlphaFoldDB" id="A0ABC8R333"/>
<dbReference type="SUPFAM" id="SSF51695">
    <property type="entry name" value="PLC-like phosphodiesterases"/>
    <property type="match status" value="1"/>
</dbReference>
<proteinExistence type="predicted"/>
<evidence type="ECO:0000313" key="4">
    <source>
        <dbReference type="Proteomes" id="UP001642360"/>
    </source>
</evidence>
<feature type="domain" description="Phosphatidylinositol-specific phospholipase C X" evidence="2">
    <location>
        <begin position="9"/>
        <end position="127"/>
    </location>
</feature>
<comment type="caution">
    <text evidence="3">The sequence shown here is derived from an EMBL/GenBank/DDBJ whole genome shotgun (WGS) entry which is preliminary data.</text>
</comment>
<dbReference type="InterPro" id="IPR000909">
    <property type="entry name" value="PLipase_C_PInositol-sp_X_dom"/>
</dbReference>
<evidence type="ECO:0000313" key="3">
    <source>
        <dbReference type="EMBL" id="CAK9137008.1"/>
    </source>
</evidence>
<dbReference type="PANTHER" id="PTHR10336:SF105">
    <property type="entry name" value="PHOSPHOINOSITIDE PHOSPHOLIPASE C 1"/>
    <property type="match status" value="1"/>
</dbReference>
<evidence type="ECO:0000256" key="1">
    <source>
        <dbReference type="ARBA" id="ARBA00004202"/>
    </source>
</evidence>
<name>A0ABC8R333_9AQUA</name>
<dbReference type="Gene3D" id="3.20.20.190">
    <property type="entry name" value="Phosphatidylinositol (PI) phosphodiesterase"/>
    <property type="match status" value="1"/>
</dbReference>
<dbReference type="PROSITE" id="PS50007">
    <property type="entry name" value="PIPLC_X_DOMAIN"/>
    <property type="match status" value="1"/>
</dbReference>
<evidence type="ECO:0000259" key="2">
    <source>
        <dbReference type="SMART" id="SM00148"/>
    </source>
</evidence>
<dbReference type="SMART" id="SM00148">
    <property type="entry name" value="PLCXc"/>
    <property type="match status" value="1"/>
</dbReference>
<reference evidence="3 4" key="1">
    <citation type="submission" date="2024-02" db="EMBL/GenBank/DDBJ databases">
        <authorList>
            <person name="Vignale AGUSTIN F."/>
            <person name="Sosa J E."/>
            <person name="Modenutti C."/>
        </authorList>
    </citation>
    <scope>NUCLEOTIDE SEQUENCE [LARGE SCALE GENOMIC DNA]</scope>
</reference>
<dbReference type="Pfam" id="PF00388">
    <property type="entry name" value="PI-PLC-X"/>
    <property type="match status" value="1"/>
</dbReference>
<keyword evidence="4" id="KW-1185">Reference proteome</keyword>
<dbReference type="InterPro" id="IPR017946">
    <property type="entry name" value="PLC-like_Pdiesterase_TIM-brl"/>
</dbReference>
<comment type="subcellular location">
    <subcellularLocation>
        <location evidence="1">Cell membrane</location>
        <topology evidence="1">Peripheral membrane protein</topology>
    </subcellularLocation>
</comment>
<sequence length="201" mass="22802">MQWTRKSKRYSIVSSTSISSNVKTSISKLSFDISLEIIIWQSHHLLGTLTTPVQLIKCLQAIKDYAFYASEYPVVATFEDHFNSDLQAKVAQMVTRTFGDMSFYPESNLKEFPSLEFLKKIILISTKPPKVFREFQRMEVKGNTQKVKASTEEKPWENENLAVGNEIKTDDTVNVNSVNFSLTVSALHVTNLITVSRLLTG</sequence>